<dbReference type="STRING" id="861557.E3S648"/>
<evidence type="ECO:0000256" key="1">
    <source>
        <dbReference type="ARBA" id="ARBA00023015"/>
    </source>
</evidence>
<dbReference type="PANTHER" id="PTHR47424">
    <property type="entry name" value="REGULATORY PROTEIN GAL4"/>
    <property type="match status" value="1"/>
</dbReference>
<keyword evidence="1" id="KW-0805">Transcription regulation</keyword>
<proteinExistence type="predicted"/>
<dbReference type="Proteomes" id="UP000001067">
    <property type="component" value="Unassembled WGS sequence"/>
</dbReference>
<evidence type="ECO:0000256" key="2">
    <source>
        <dbReference type="ARBA" id="ARBA00023163"/>
    </source>
</evidence>
<dbReference type="CDD" id="cd12148">
    <property type="entry name" value="fungal_TF_MHR"/>
    <property type="match status" value="1"/>
</dbReference>
<dbReference type="PANTHER" id="PTHR47424:SF9">
    <property type="entry name" value="TAH-2"/>
    <property type="match status" value="1"/>
</dbReference>
<dbReference type="SMART" id="SM00906">
    <property type="entry name" value="Fungal_trans"/>
    <property type="match status" value="1"/>
</dbReference>
<dbReference type="eggNOG" id="ENOG502RYTT">
    <property type="taxonomic scope" value="Eukaryota"/>
</dbReference>
<dbReference type="InterPro" id="IPR051127">
    <property type="entry name" value="Fungal_SecMet_Regulators"/>
</dbReference>
<evidence type="ECO:0000256" key="4">
    <source>
        <dbReference type="SAM" id="Phobius"/>
    </source>
</evidence>
<sequence length="614" mass="69103">MLQDPTGRVLYIGDSATLSFLQLVRMVVESVAGPSPFTTDPRRHKIVEGLNSLPDSYKSSHVLPDEPTARVLVEAFFINTHGLLQVFQRDRFLEVLTQCYLDPLSANPSWLCLLYLVFSIGLTMATPLSGSNEALVINRLRTGHVDRAEAFYLTAKEMNDPMAGLEDQDFWSIQALLLMSFHMLAKSKRNTAFTLLGMAARSALALGLHREEAMVIFSIEEQNERKDVWRSIFVMDRLLSCSLGRPTAISEDDCSGDTLRPPDRDNEQAWTYSTKTVYDYNETGPPAMEAAVRSCRQIGIILKEVYQKRKISTRLAQEISDVCQTWPRALTPILQWRQAPNASPSQGVAILHINLFYCHSVILLTRPFLVYILNKETQVHGGQFGTRPPRPLDRIEKFGETCVIASIHTTLLVQNAFEAGHLSRRNPVVIYFLFAATLVILASDFAGLYKIEMTNKCVVNAISIMNYCAECDQQAVRLVYILSSFRDVVVQERLRQRQSLANGLALPSIALQLYGVQMTQQQQQHASLKPGGLPQAIDPLDAAPRLHQVPIHIYPGMQTAPLDESTIGYQVPEHLQHQEMQYHMDLGCMNPLSDQEFMHLNQELPLDMSPFMSP</sequence>
<dbReference type="HOGENOM" id="CLU_010170_1_1_1"/>
<dbReference type="GO" id="GO:0000435">
    <property type="term" value="P:positive regulation of transcription from RNA polymerase II promoter by galactose"/>
    <property type="evidence" value="ECO:0007669"/>
    <property type="project" value="TreeGrafter"/>
</dbReference>
<dbReference type="Pfam" id="PF04082">
    <property type="entry name" value="Fungal_trans"/>
    <property type="match status" value="1"/>
</dbReference>
<organism evidence="7">
    <name type="scientific">Pyrenophora teres f. teres (strain 0-1)</name>
    <name type="common">Barley net blotch fungus</name>
    <name type="synonym">Drechslera teres f. teres</name>
    <dbReference type="NCBI Taxonomy" id="861557"/>
    <lineage>
        <taxon>Eukaryota</taxon>
        <taxon>Fungi</taxon>
        <taxon>Dikarya</taxon>
        <taxon>Ascomycota</taxon>
        <taxon>Pezizomycotina</taxon>
        <taxon>Dothideomycetes</taxon>
        <taxon>Pleosporomycetidae</taxon>
        <taxon>Pleosporales</taxon>
        <taxon>Pleosporineae</taxon>
        <taxon>Pleosporaceae</taxon>
        <taxon>Pyrenophora</taxon>
    </lineage>
</organism>
<gene>
    <name evidence="6" type="ORF">PTT_18168</name>
</gene>
<name>E3S648_PYRTT</name>
<evidence type="ECO:0000313" key="6">
    <source>
        <dbReference type="EMBL" id="EFQ86539.1"/>
    </source>
</evidence>
<dbReference type="GO" id="GO:0008270">
    <property type="term" value="F:zinc ion binding"/>
    <property type="evidence" value="ECO:0007669"/>
    <property type="project" value="InterPro"/>
</dbReference>
<keyword evidence="4" id="KW-0472">Membrane</keyword>
<feature type="transmembrane region" description="Helical" evidence="4">
    <location>
        <begin position="428"/>
        <end position="449"/>
    </location>
</feature>
<keyword evidence="4" id="KW-1133">Transmembrane helix</keyword>
<reference evidence="6 7" key="1">
    <citation type="journal article" date="2010" name="Genome Biol.">
        <title>A first genome assembly of the barley fungal pathogen Pyrenophora teres f. teres.</title>
        <authorList>
            <person name="Ellwood S.R."/>
            <person name="Liu Z."/>
            <person name="Syme R.A."/>
            <person name="Lai Z."/>
            <person name="Hane J.K."/>
            <person name="Keiper F."/>
            <person name="Moffat C.S."/>
            <person name="Oliver R.P."/>
            <person name="Friesen T.L."/>
        </authorList>
    </citation>
    <scope>NUCLEOTIDE SEQUENCE [LARGE SCALE GENOMIC DNA]</scope>
    <source>
        <strain evidence="6 7">0-1</strain>
    </source>
</reference>
<dbReference type="OrthoDB" id="4064873at2759"/>
<dbReference type="GO" id="GO:0000981">
    <property type="term" value="F:DNA-binding transcription factor activity, RNA polymerase II-specific"/>
    <property type="evidence" value="ECO:0007669"/>
    <property type="project" value="TreeGrafter"/>
</dbReference>
<keyword evidence="3" id="KW-0539">Nucleus</keyword>
<dbReference type="GO" id="GO:0000978">
    <property type="term" value="F:RNA polymerase II cis-regulatory region sequence-specific DNA binding"/>
    <property type="evidence" value="ECO:0007669"/>
    <property type="project" value="TreeGrafter"/>
</dbReference>
<evidence type="ECO:0000259" key="5">
    <source>
        <dbReference type="SMART" id="SM00906"/>
    </source>
</evidence>
<keyword evidence="4" id="KW-0812">Transmembrane</keyword>
<protein>
    <recommendedName>
        <fullName evidence="5">Xylanolytic transcriptional activator regulatory domain-containing protein</fullName>
    </recommendedName>
</protein>
<feature type="domain" description="Xylanolytic transcriptional activator regulatory" evidence="5">
    <location>
        <begin position="192"/>
        <end position="267"/>
    </location>
</feature>
<keyword evidence="2" id="KW-0804">Transcription</keyword>
<dbReference type="GO" id="GO:0006351">
    <property type="term" value="P:DNA-templated transcription"/>
    <property type="evidence" value="ECO:0007669"/>
    <property type="project" value="InterPro"/>
</dbReference>
<dbReference type="GO" id="GO:0005634">
    <property type="term" value="C:nucleus"/>
    <property type="evidence" value="ECO:0007669"/>
    <property type="project" value="TreeGrafter"/>
</dbReference>
<accession>E3S648</accession>
<dbReference type="KEGG" id="pte:PTT_18168"/>
<keyword evidence="7" id="KW-1185">Reference proteome</keyword>
<evidence type="ECO:0000313" key="7">
    <source>
        <dbReference type="Proteomes" id="UP000001067"/>
    </source>
</evidence>
<evidence type="ECO:0000256" key="3">
    <source>
        <dbReference type="ARBA" id="ARBA00023242"/>
    </source>
</evidence>
<dbReference type="AlphaFoldDB" id="E3S648"/>
<dbReference type="InterPro" id="IPR007219">
    <property type="entry name" value="XnlR_reg_dom"/>
</dbReference>
<dbReference type="EMBL" id="GL537352">
    <property type="protein sequence ID" value="EFQ86539.1"/>
    <property type="molecule type" value="Genomic_DNA"/>
</dbReference>